<dbReference type="OrthoDB" id="9103867at2"/>
<name>B2TGV1_PARPJ</name>
<sequence length="220" mass="23188" precursor="true">MKVRVIAAVVVCAALLSACGSKKEASESNFAEVINGHFSHSCLQLDPSNMFGPHSYPASVALIQPGMLFTKKAADDQNARVTAPFNALVSAGLLAVLDAPVPAQFGPAGSKVPGKTYTLTDAGEKALADQQNKKGTAFCAGHFKVQSIVRFTPPADALGHTISEVVYTYKAADVPAWAASKDVTAAFPNMAEFQSKDQQGRATLVLANDGWITSEDFSRQ</sequence>
<dbReference type="Proteomes" id="UP000001739">
    <property type="component" value="Plasmid pBPHYT01"/>
</dbReference>
<proteinExistence type="predicted"/>
<gene>
    <name evidence="1" type="ordered locus">Bphyt_7382</name>
</gene>
<evidence type="ECO:0000313" key="1">
    <source>
        <dbReference type="EMBL" id="ACD21667.1"/>
    </source>
</evidence>
<reference evidence="1 2" key="1">
    <citation type="journal article" date="2011" name="J. Bacteriol.">
        <title>Complete genome sequence of the plant growth-promoting endophyte Burkholderia phytofirmans strain PsJN.</title>
        <authorList>
            <person name="Weilharter A."/>
            <person name="Mitter B."/>
            <person name="Shin M.V."/>
            <person name="Chain P.S."/>
            <person name="Nowak J."/>
            <person name="Sessitsch A."/>
        </authorList>
    </citation>
    <scope>NUCLEOTIDE SEQUENCE [LARGE SCALE GENOMIC DNA]</scope>
    <source>
        <strain evidence="2">DSM 17436 / LMG 22146 / PsJN</strain>
        <plasmid evidence="1 2">pBPHYT01</plasmid>
    </source>
</reference>
<dbReference type="EMBL" id="CP001054">
    <property type="protein sequence ID" value="ACD21667.1"/>
    <property type="molecule type" value="Genomic_DNA"/>
</dbReference>
<dbReference type="eggNOG" id="ENOG50332VP">
    <property type="taxonomic scope" value="Bacteria"/>
</dbReference>
<geneLocation type="plasmid" evidence="1 2">
    <name>pBPHYT01</name>
</geneLocation>
<dbReference type="HOGENOM" id="CLU_109264_0_0_4"/>
<dbReference type="PROSITE" id="PS51257">
    <property type="entry name" value="PROKAR_LIPOPROTEIN"/>
    <property type="match status" value="1"/>
</dbReference>
<keyword evidence="1" id="KW-0614">Plasmid</keyword>
<evidence type="ECO:0000313" key="2">
    <source>
        <dbReference type="Proteomes" id="UP000001739"/>
    </source>
</evidence>
<dbReference type="AlphaFoldDB" id="B2TGV1"/>
<dbReference type="KEGG" id="bpy:Bphyt_7382"/>
<protein>
    <submittedName>
        <fullName evidence="1">Putative secreted protein</fullName>
    </submittedName>
</protein>
<accession>B2TGV1</accession>
<dbReference type="RefSeq" id="WP_012431036.1">
    <property type="nucleotide sequence ID" value="NC_010679.1"/>
</dbReference>
<organism evidence="1 2">
    <name type="scientific">Paraburkholderia phytofirmans (strain DSM 17436 / LMG 22146 / PsJN)</name>
    <name type="common">Burkholderia phytofirmans</name>
    <dbReference type="NCBI Taxonomy" id="398527"/>
    <lineage>
        <taxon>Bacteria</taxon>
        <taxon>Pseudomonadati</taxon>
        <taxon>Pseudomonadota</taxon>
        <taxon>Betaproteobacteria</taxon>
        <taxon>Burkholderiales</taxon>
        <taxon>Burkholderiaceae</taxon>
        <taxon>Paraburkholderia</taxon>
    </lineage>
</organism>